<sequence>MISKNEDNFTDNVQDERKYYESDEDIQPLKVGDMIQNRFLISQKIGEGSFGSVFKVLDRNNNNAAWAMKVEADDDENSLLEREIKVLIELRKQQGFPQIKFYGQERGYTYCIMTMLGKNLEQIFRKLGGVMNMATVIRLAIQLNR</sequence>
<dbReference type="Proteomes" id="UP000692954">
    <property type="component" value="Unassembled WGS sequence"/>
</dbReference>
<name>A0A8S1LEU2_9CILI</name>
<protein>
    <recommendedName>
        <fullName evidence="1">Casein kinase I</fullName>
    </recommendedName>
</protein>
<feature type="binding site" evidence="2">
    <location>
        <position position="69"/>
    </location>
    <ligand>
        <name>ATP</name>
        <dbReference type="ChEBI" id="CHEBI:30616"/>
    </ligand>
</feature>
<organism evidence="4 5">
    <name type="scientific">Paramecium sonneborni</name>
    <dbReference type="NCBI Taxonomy" id="65129"/>
    <lineage>
        <taxon>Eukaryota</taxon>
        <taxon>Sar</taxon>
        <taxon>Alveolata</taxon>
        <taxon>Ciliophora</taxon>
        <taxon>Intramacronucleata</taxon>
        <taxon>Oligohymenophorea</taxon>
        <taxon>Peniculida</taxon>
        <taxon>Parameciidae</taxon>
        <taxon>Paramecium</taxon>
    </lineage>
</organism>
<evidence type="ECO:0000313" key="5">
    <source>
        <dbReference type="Proteomes" id="UP000692954"/>
    </source>
</evidence>
<dbReference type="PANTHER" id="PTHR11909">
    <property type="entry name" value="CASEIN KINASE-RELATED"/>
    <property type="match status" value="1"/>
</dbReference>
<comment type="caution">
    <text evidence="4">The sequence shown here is derived from an EMBL/GenBank/DDBJ whole genome shotgun (WGS) entry which is preliminary data.</text>
</comment>
<evidence type="ECO:0000256" key="2">
    <source>
        <dbReference type="PROSITE-ProRule" id="PRU10141"/>
    </source>
</evidence>
<gene>
    <name evidence="4" type="ORF">PSON_ATCC_30995.1.T0170317</name>
</gene>
<evidence type="ECO:0000256" key="1">
    <source>
        <dbReference type="ARBA" id="ARBA00023860"/>
    </source>
</evidence>
<dbReference type="InterPro" id="IPR000719">
    <property type="entry name" value="Prot_kinase_dom"/>
</dbReference>
<evidence type="ECO:0000313" key="4">
    <source>
        <dbReference type="EMBL" id="CAD8063256.1"/>
    </source>
</evidence>
<dbReference type="InterPro" id="IPR050235">
    <property type="entry name" value="CK1_Ser-Thr_kinase"/>
</dbReference>
<dbReference type="PROSITE" id="PS00107">
    <property type="entry name" value="PROTEIN_KINASE_ATP"/>
    <property type="match status" value="1"/>
</dbReference>
<accession>A0A8S1LEU2</accession>
<dbReference type="GO" id="GO:0004672">
    <property type="term" value="F:protein kinase activity"/>
    <property type="evidence" value="ECO:0007669"/>
    <property type="project" value="InterPro"/>
</dbReference>
<keyword evidence="2" id="KW-0067">ATP-binding</keyword>
<reference evidence="4" key="1">
    <citation type="submission" date="2021-01" db="EMBL/GenBank/DDBJ databases">
        <authorList>
            <consortium name="Genoscope - CEA"/>
            <person name="William W."/>
        </authorList>
    </citation>
    <scope>NUCLEOTIDE SEQUENCE</scope>
</reference>
<dbReference type="PROSITE" id="PS50011">
    <property type="entry name" value="PROTEIN_KINASE_DOM"/>
    <property type="match status" value="1"/>
</dbReference>
<keyword evidence="2" id="KW-0547">Nucleotide-binding</keyword>
<dbReference type="GO" id="GO:0005524">
    <property type="term" value="F:ATP binding"/>
    <property type="evidence" value="ECO:0007669"/>
    <property type="project" value="UniProtKB-UniRule"/>
</dbReference>
<keyword evidence="5" id="KW-1185">Reference proteome</keyword>
<evidence type="ECO:0000259" key="3">
    <source>
        <dbReference type="PROSITE" id="PS50011"/>
    </source>
</evidence>
<dbReference type="OrthoDB" id="5979581at2759"/>
<dbReference type="EMBL" id="CAJJDN010000017">
    <property type="protein sequence ID" value="CAD8063256.1"/>
    <property type="molecule type" value="Genomic_DNA"/>
</dbReference>
<dbReference type="AlphaFoldDB" id="A0A8S1LEU2"/>
<dbReference type="InterPro" id="IPR017441">
    <property type="entry name" value="Protein_kinase_ATP_BS"/>
</dbReference>
<feature type="domain" description="Protein kinase" evidence="3">
    <location>
        <begin position="39"/>
        <end position="145"/>
    </location>
</feature>
<proteinExistence type="predicted"/>